<dbReference type="InterPro" id="IPR056931">
    <property type="entry name" value="D14-like"/>
</dbReference>
<dbReference type="EMBL" id="BK016230">
    <property type="protein sequence ID" value="DAG03420.1"/>
    <property type="molecule type" value="Genomic_DNA"/>
</dbReference>
<evidence type="ECO:0008006" key="2">
    <source>
        <dbReference type="Google" id="ProtNLM"/>
    </source>
</evidence>
<sequence>MAERINSKNKGNKMEREVTQFMKEWTGYEFSRVPQSGGLRWQNRKSIAGDVICTDAKHERNCRISIEVKAPKEIAFEHLLLPTKGKNTDKLNHYWNQCNSDAKAVQKVPMLFIHRNGMAKGTFFVVMSNELYNEIVRELNFYPEKYGQLAYLSMYYGLVILNSEDLKQVNYKDLHKKVLKPYCKAIY</sequence>
<name>A0A8S5V9M7_9CAUD</name>
<organism evidence="1">
    <name type="scientific">Ackermannviridae sp. ctUml7</name>
    <dbReference type="NCBI Taxonomy" id="2825753"/>
    <lineage>
        <taxon>Viruses</taxon>
        <taxon>Duplodnaviria</taxon>
        <taxon>Heunggongvirae</taxon>
        <taxon>Uroviricota</taxon>
        <taxon>Caudoviricetes</taxon>
        <taxon>Pantevenvirales</taxon>
        <taxon>Ackermannviridae</taxon>
    </lineage>
</organism>
<dbReference type="Gene3D" id="3.40.1350.10">
    <property type="match status" value="1"/>
</dbReference>
<reference evidence="1" key="1">
    <citation type="journal article" date="2021" name="Proc. Natl. Acad. Sci. U.S.A.">
        <title>A Catalog of Tens of Thousands of Viruses from Human Metagenomes Reveals Hidden Associations with Chronic Diseases.</title>
        <authorList>
            <person name="Tisza M.J."/>
            <person name="Buck C.B."/>
        </authorList>
    </citation>
    <scope>NUCLEOTIDE SEQUENCE</scope>
    <source>
        <strain evidence="1">CtUml7</strain>
    </source>
</reference>
<dbReference type="Pfam" id="PF24608">
    <property type="entry name" value="PDDEXK_15"/>
    <property type="match status" value="1"/>
</dbReference>
<evidence type="ECO:0000313" key="1">
    <source>
        <dbReference type="EMBL" id="DAG03420.1"/>
    </source>
</evidence>
<proteinExistence type="predicted"/>
<dbReference type="InterPro" id="IPR011856">
    <property type="entry name" value="tRNA_endonuc-like_dom_sf"/>
</dbReference>
<accession>A0A8S5V9M7</accession>
<dbReference type="GO" id="GO:0003676">
    <property type="term" value="F:nucleic acid binding"/>
    <property type="evidence" value="ECO:0007669"/>
    <property type="project" value="InterPro"/>
</dbReference>
<protein>
    <recommendedName>
        <fullName evidence="2">Holliday junction resolvase</fullName>
    </recommendedName>
</protein>